<dbReference type="PANTHER" id="PTHR46388:SF2">
    <property type="entry name" value="NHL REPEAT-CONTAINING PROTEIN 2"/>
    <property type="match status" value="1"/>
</dbReference>
<dbReference type="AlphaFoldDB" id="A0ABD3GGT7"/>
<feature type="compositionally biased region" description="Low complexity" evidence="1">
    <location>
        <begin position="480"/>
        <end position="491"/>
    </location>
</feature>
<dbReference type="Gene3D" id="2.120.10.30">
    <property type="entry name" value="TolB, C-terminal domain"/>
    <property type="match status" value="1"/>
</dbReference>
<evidence type="ECO:0000313" key="2">
    <source>
        <dbReference type="EMBL" id="KAL3678390.1"/>
    </source>
</evidence>
<dbReference type="Proteomes" id="UP001633002">
    <property type="component" value="Unassembled WGS sequence"/>
</dbReference>
<feature type="compositionally biased region" description="Low complexity" evidence="1">
    <location>
        <begin position="23"/>
        <end position="39"/>
    </location>
</feature>
<organism evidence="2 3">
    <name type="scientific">Riccia sorocarpa</name>
    <dbReference type="NCBI Taxonomy" id="122646"/>
    <lineage>
        <taxon>Eukaryota</taxon>
        <taxon>Viridiplantae</taxon>
        <taxon>Streptophyta</taxon>
        <taxon>Embryophyta</taxon>
        <taxon>Marchantiophyta</taxon>
        <taxon>Marchantiopsida</taxon>
        <taxon>Marchantiidae</taxon>
        <taxon>Marchantiales</taxon>
        <taxon>Ricciaceae</taxon>
        <taxon>Riccia</taxon>
    </lineage>
</organism>
<accession>A0ABD3GGT7</accession>
<evidence type="ECO:0000256" key="1">
    <source>
        <dbReference type="SAM" id="MobiDB-lite"/>
    </source>
</evidence>
<evidence type="ECO:0008006" key="4">
    <source>
        <dbReference type="Google" id="ProtNLM"/>
    </source>
</evidence>
<feature type="region of interest" description="Disordered" evidence="1">
    <location>
        <begin position="23"/>
        <end position="46"/>
    </location>
</feature>
<dbReference type="EMBL" id="JBJQOH010000007">
    <property type="protein sequence ID" value="KAL3678390.1"/>
    <property type="molecule type" value="Genomic_DNA"/>
</dbReference>
<comment type="caution">
    <text evidence="2">The sequence shown here is derived from an EMBL/GenBank/DDBJ whole genome shotgun (WGS) entry which is preliminary data.</text>
</comment>
<dbReference type="InterPro" id="IPR011042">
    <property type="entry name" value="6-blade_b-propeller_TolB-like"/>
</dbReference>
<proteinExistence type="predicted"/>
<gene>
    <name evidence="2" type="ORF">R1sor_021346</name>
</gene>
<keyword evidence="3" id="KW-1185">Reference proteome</keyword>
<dbReference type="SUPFAM" id="SSF75011">
    <property type="entry name" value="3-carboxy-cis,cis-mucoante lactonizing enzyme"/>
    <property type="match status" value="1"/>
</dbReference>
<evidence type="ECO:0000313" key="3">
    <source>
        <dbReference type="Proteomes" id="UP001633002"/>
    </source>
</evidence>
<dbReference type="PANTHER" id="PTHR46388">
    <property type="entry name" value="NHL REPEAT-CONTAINING PROTEIN 2"/>
    <property type="match status" value="1"/>
</dbReference>
<name>A0ABD3GGT7_9MARC</name>
<protein>
    <recommendedName>
        <fullName evidence="4">NHL repeat-containing protein 2</fullName>
    </recommendedName>
</protein>
<feature type="region of interest" description="Disordered" evidence="1">
    <location>
        <begin position="480"/>
        <end position="506"/>
    </location>
</feature>
<reference evidence="2 3" key="1">
    <citation type="submission" date="2024-09" db="EMBL/GenBank/DDBJ databases">
        <title>Chromosome-scale assembly of Riccia sorocarpa.</title>
        <authorList>
            <person name="Paukszto L."/>
        </authorList>
    </citation>
    <scope>NUCLEOTIDE SEQUENCE [LARGE SCALE GENOMIC DNA]</scope>
    <source>
        <strain evidence="2">LP-2024</strain>
        <tissue evidence="2">Aerial parts of the thallus</tissue>
    </source>
</reference>
<sequence length="539" mass="59171">MAARVGRVVSRMWCLSKSAAHISAPAGSSSSASVAGGRSVPRFSPRCAPQQQQQDMLFSSRRHTQYSAIPGEVRCIFSMMPRHDANATARLVSKLSSDLCPDLEGFLSADEEREQLFISDTNRHRVIVVDASGKILDCIGSVPGFEDGTFERARLCQPSSTVFDQHHDCLYIADSKNHVIRRANMSKRSVDTLGRSVEHDGSPMWSRFSKWLQGATQGTRKEEQLTSASESDSVLKDPCHLKLASDGSLLVARSAAVYEEFKKRSGATDPPPDTFSSLHAEPDRLVSRVAKTRDSLFYLDAEDHIVRKMDLQTGRSSTLELSRFGCLGLPAWWSIHPLSLLNVDSKDSGLAADSTQEDEMASTEIRVRPGRCLLCIEPLLPERMTLAAPVEDGSVWRQARGSIVELSAFGGRLRSHKVSGAQQWVDDLEESETDSEVFEELVGPQQSEHKLPLYSFFDASLGSGEVLVDAVLYLKPANSGSSQVSSVVNSNATEKPSGEKGVMGGQGDRLRLKKLHVRVRIEVTDTACDERTHVISVRV</sequence>